<accession>A0A2P2JZA7</accession>
<reference evidence="1" key="1">
    <citation type="submission" date="2018-02" db="EMBL/GenBank/DDBJ databases">
        <title>Rhizophora mucronata_Transcriptome.</title>
        <authorList>
            <person name="Meera S.P."/>
            <person name="Sreeshan A."/>
            <person name="Augustine A."/>
        </authorList>
    </citation>
    <scope>NUCLEOTIDE SEQUENCE</scope>
    <source>
        <tissue evidence="1">Leaf</tissue>
    </source>
</reference>
<name>A0A2P2JZA7_RHIMU</name>
<proteinExistence type="predicted"/>
<dbReference type="InterPro" id="IPR037490">
    <property type="entry name" value="WAP"/>
</dbReference>
<protein>
    <submittedName>
        <fullName evidence="1">Early endosome antigen</fullName>
    </submittedName>
</protein>
<organism evidence="1">
    <name type="scientific">Rhizophora mucronata</name>
    <name type="common">Asiatic mangrove</name>
    <dbReference type="NCBI Taxonomy" id="61149"/>
    <lineage>
        <taxon>Eukaryota</taxon>
        <taxon>Viridiplantae</taxon>
        <taxon>Streptophyta</taxon>
        <taxon>Embryophyta</taxon>
        <taxon>Tracheophyta</taxon>
        <taxon>Spermatophyta</taxon>
        <taxon>Magnoliopsida</taxon>
        <taxon>eudicotyledons</taxon>
        <taxon>Gunneridae</taxon>
        <taxon>Pentapetalae</taxon>
        <taxon>rosids</taxon>
        <taxon>fabids</taxon>
        <taxon>Malpighiales</taxon>
        <taxon>Rhizophoraceae</taxon>
        <taxon>Rhizophora</taxon>
    </lineage>
</organism>
<evidence type="ECO:0000313" key="1">
    <source>
        <dbReference type="EMBL" id="MBW98814.1"/>
    </source>
</evidence>
<dbReference type="PANTHER" id="PTHR33883:SF10">
    <property type="entry name" value="WPP DOMAIN-ASSOCIATED PROTEIN"/>
    <property type="match status" value="1"/>
</dbReference>
<dbReference type="PANTHER" id="PTHR33883">
    <property type="entry name" value="WPP DOMAIN-ASSOCIATED PROTEIN"/>
    <property type="match status" value="1"/>
</dbReference>
<dbReference type="AlphaFoldDB" id="A0A2P2JZA7"/>
<sequence>METLPGKLFIYKFLEVILCLSLWIQKFNLSVLGLSFRLKNLSCQVSSLAGKANKLRRTGLLYKQRLERKCCDLQKAEAEVDLLGDEVDTLSSLLEKIYIALDHYSPILQHYPGVIEILKLVRRELSGDSVKPI</sequence>
<dbReference type="EMBL" id="GGEC01018331">
    <property type="protein sequence ID" value="MBW98814.1"/>
    <property type="molecule type" value="Transcribed_RNA"/>
</dbReference>